<evidence type="ECO:0000256" key="1">
    <source>
        <dbReference type="SAM" id="Phobius"/>
    </source>
</evidence>
<organism evidence="2 3">
    <name type="scientific">Asticcacaulis taihuensis</name>
    <dbReference type="NCBI Taxonomy" id="260084"/>
    <lineage>
        <taxon>Bacteria</taxon>
        <taxon>Pseudomonadati</taxon>
        <taxon>Pseudomonadota</taxon>
        <taxon>Alphaproteobacteria</taxon>
        <taxon>Caulobacterales</taxon>
        <taxon>Caulobacteraceae</taxon>
        <taxon>Asticcacaulis</taxon>
    </lineage>
</organism>
<dbReference type="STRING" id="260084.SAMN02927928_2370"/>
<reference evidence="3" key="1">
    <citation type="submission" date="2016-10" db="EMBL/GenBank/DDBJ databases">
        <authorList>
            <person name="Varghese N."/>
            <person name="Submissions S."/>
        </authorList>
    </citation>
    <scope>NUCLEOTIDE SEQUENCE [LARGE SCALE GENOMIC DNA]</scope>
    <source>
        <strain evidence="3">CGMCC 1.3431</strain>
    </source>
</reference>
<feature type="transmembrane region" description="Helical" evidence="1">
    <location>
        <begin position="78"/>
        <end position="99"/>
    </location>
</feature>
<gene>
    <name evidence="2" type="ORF">SAMN02927928_2370</name>
</gene>
<keyword evidence="1" id="KW-0472">Membrane</keyword>
<keyword evidence="1" id="KW-1133">Transmembrane helix</keyword>
<keyword evidence="1" id="KW-0812">Transmembrane</keyword>
<feature type="transmembrane region" description="Helical" evidence="1">
    <location>
        <begin position="105"/>
        <end position="129"/>
    </location>
</feature>
<protein>
    <submittedName>
        <fullName evidence="2">Uncharacterized protein</fullName>
    </submittedName>
</protein>
<accession>A0A1G4S237</accession>
<proteinExistence type="predicted"/>
<dbReference type="OrthoDB" id="7188556at2"/>
<dbReference type="AlphaFoldDB" id="A0A1G4S237"/>
<dbReference type="RefSeq" id="WP_090648060.1">
    <property type="nucleotide sequence ID" value="NZ_CBCRYE010000001.1"/>
</dbReference>
<evidence type="ECO:0000313" key="2">
    <source>
        <dbReference type="EMBL" id="SCW63352.1"/>
    </source>
</evidence>
<keyword evidence="3" id="KW-1185">Reference proteome</keyword>
<feature type="transmembrane region" description="Helical" evidence="1">
    <location>
        <begin position="52"/>
        <end position="71"/>
    </location>
</feature>
<evidence type="ECO:0000313" key="3">
    <source>
        <dbReference type="Proteomes" id="UP000199150"/>
    </source>
</evidence>
<dbReference type="EMBL" id="FMTS01000003">
    <property type="protein sequence ID" value="SCW63352.1"/>
    <property type="molecule type" value="Genomic_DNA"/>
</dbReference>
<feature type="transmembrane region" description="Helical" evidence="1">
    <location>
        <begin position="6"/>
        <end position="22"/>
    </location>
</feature>
<sequence>MYYTWAYVGLVVSILVSAYALVRGGPAERYGAVMFLIAWLATTLVQKRTFDGIEWGIVVVDTLLLIGFVILCLSARKVWTVLIAACQLNAVISHFVPLLAPKFNYVSYITVIAFWGGYGLLACLAVGTYSHQRELRLKRAVAEV</sequence>
<dbReference type="Proteomes" id="UP000199150">
    <property type="component" value="Unassembled WGS sequence"/>
</dbReference>
<name>A0A1G4S237_9CAUL</name>